<dbReference type="Proteomes" id="UP001279734">
    <property type="component" value="Unassembled WGS sequence"/>
</dbReference>
<gene>
    <name evidence="1" type="ORF">Nepgr_010176</name>
</gene>
<organism evidence="1 2">
    <name type="scientific">Nepenthes gracilis</name>
    <name type="common">Slender pitcher plant</name>
    <dbReference type="NCBI Taxonomy" id="150966"/>
    <lineage>
        <taxon>Eukaryota</taxon>
        <taxon>Viridiplantae</taxon>
        <taxon>Streptophyta</taxon>
        <taxon>Embryophyta</taxon>
        <taxon>Tracheophyta</taxon>
        <taxon>Spermatophyta</taxon>
        <taxon>Magnoliopsida</taxon>
        <taxon>eudicotyledons</taxon>
        <taxon>Gunneridae</taxon>
        <taxon>Pentapetalae</taxon>
        <taxon>Caryophyllales</taxon>
        <taxon>Nepenthaceae</taxon>
        <taxon>Nepenthes</taxon>
    </lineage>
</organism>
<name>A0AAD3SCG4_NEPGR</name>
<dbReference type="AlphaFoldDB" id="A0AAD3SCG4"/>
<accession>A0AAD3SCG4</accession>
<reference evidence="1" key="1">
    <citation type="submission" date="2023-05" db="EMBL/GenBank/DDBJ databases">
        <title>Nepenthes gracilis genome sequencing.</title>
        <authorList>
            <person name="Fukushima K."/>
        </authorList>
    </citation>
    <scope>NUCLEOTIDE SEQUENCE</scope>
    <source>
        <strain evidence="1">SING2019-196</strain>
    </source>
</reference>
<proteinExistence type="predicted"/>
<protein>
    <submittedName>
        <fullName evidence="1">Uncharacterized protein</fullName>
    </submittedName>
</protein>
<comment type="caution">
    <text evidence="1">The sequence shown here is derived from an EMBL/GenBank/DDBJ whole genome shotgun (WGS) entry which is preliminary data.</text>
</comment>
<evidence type="ECO:0000313" key="1">
    <source>
        <dbReference type="EMBL" id="GMH08336.1"/>
    </source>
</evidence>
<evidence type="ECO:0000313" key="2">
    <source>
        <dbReference type="Proteomes" id="UP001279734"/>
    </source>
</evidence>
<sequence>MGSLSALSPLSKRRLKRKHKTLHISDSLEDISKSQVVTLEFSSNEDNVVIEKLKKVKKSSKRIVFVLLSISVELSEGCEFTELSISDVGQIEEVTEPVVVKTVEKHLPAISGHEVQDEEETEIAMGAAEMLNFKPPVPEDRTNTKITDMSFEIQPFESEVQINV</sequence>
<keyword evidence="2" id="KW-1185">Reference proteome</keyword>
<dbReference type="EMBL" id="BSYO01000008">
    <property type="protein sequence ID" value="GMH08336.1"/>
    <property type="molecule type" value="Genomic_DNA"/>
</dbReference>